<dbReference type="InterPro" id="IPR036719">
    <property type="entry name" value="Neuro-gated_channel_TM_sf"/>
</dbReference>
<keyword evidence="7 11" id="KW-1133">Transmembrane helix</keyword>
<feature type="domain" description="Neurotransmitter-gated ion-channel ligand-binding" evidence="12">
    <location>
        <begin position="2"/>
        <end position="80"/>
    </location>
</feature>
<evidence type="ECO:0000256" key="6">
    <source>
        <dbReference type="ARBA" id="ARBA00022729"/>
    </source>
</evidence>
<dbReference type="InterPro" id="IPR006201">
    <property type="entry name" value="Neur_channel"/>
</dbReference>
<dbReference type="GO" id="GO:0005886">
    <property type="term" value="C:plasma membrane"/>
    <property type="evidence" value="ECO:0007669"/>
    <property type="project" value="UniProtKB-SubCell"/>
</dbReference>
<evidence type="ECO:0000259" key="12">
    <source>
        <dbReference type="Pfam" id="PF02931"/>
    </source>
</evidence>
<dbReference type="Proteomes" id="UP000887540">
    <property type="component" value="Unplaced"/>
</dbReference>
<keyword evidence="5 11" id="KW-0812">Transmembrane</keyword>
<dbReference type="Gene3D" id="1.20.58.390">
    <property type="entry name" value="Neurotransmitter-gated ion-channel transmembrane domain"/>
    <property type="match status" value="1"/>
</dbReference>
<dbReference type="PANTHER" id="PTHR18945">
    <property type="entry name" value="NEUROTRANSMITTER GATED ION CHANNEL"/>
    <property type="match status" value="1"/>
</dbReference>
<evidence type="ECO:0000259" key="13">
    <source>
        <dbReference type="Pfam" id="PF02932"/>
    </source>
</evidence>
<dbReference type="AlphaFoldDB" id="A0A914E1B4"/>
<keyword evidence="14" id="KW-1185">Reference proteome</keyword>
<feature type="domain" description="Neurotransmitter-gated ion-channel transmembrane" evidence="13">
    <location>
        <begin position="89"/>
        <end position="178"/>
    </location>
</feature>
<evidence type="ECO:0000256" key="9">
    <source>
        <dbReference type="ARBA" id="ARBA00023136"/>
    </source>
</evidence>
<feature type="transmembrane region" description="Helical" evidence="11">
    <location>
        <begin position="147"/>
        <end position="170"/>
    </location>
</feature>
<dbReference type="CDD" id="cd19049">
    <property type="entry name" value="LGIC_TM_anion"/>
    <property type="match status" value="1"/>
</dbReference>
<feature type="transmembrane region" description="Helical" evidence="11">
    <location>
        <begin position="82"/>
        <end position="106"/>
    </location>
</feature>
<keyword evidence="9 11" id="KW-0472">Membrane</keyword>
<dbReference type="InterPro" id="IPR018000">
    <property type="entry name" value="Neurotransmitter_ion_chnl_CS"/>
</dbReference>
<evidence type="ECO:0000256" key="10">
    <source>
        <dbReference type="ARBA" id="ARBA00023303"/>
    </source>
</evidence>
<evidence type="ECO:0000256" key="1">
    <source>
        <dbReference type="ARBA" id="ARBA00004141"/>
    </source>
</evidence>
<organism evidence="14 15">
    <name type="scientific">Acrobeloides nanus</name>
    <dbReference type="NCBI Taxonomy" id="290746"/>
    <lineage>
        <taxon>Eukaryota</taxon>
        <taxon>Metazoa</taxon>
        <taxon>Ecdysozoa</taxon>
        <taxon>Nematoda</taxon>
        <taxon>Chromadorea</taxon>
        <taxon>Rhabditida</taxon>
        <taxon>Tylenchina</taxon>
        <taxon>Cephalobomorpha</taxon>
        <taxon>Cephaloboidea</taxon>
        <taxon>Cephalobidae</taxon>
        <taxon>Acrobeloides</taxon>
    </lineage>
</organism>
<evidence type="ECO:0000256" key="4">
    <source>
        <dbReference type="ARBA" id="ARBA00022475"/>
    </source>
</evidence>
<dbReference type="GO" id="GO:0004888">
    <property type="term" value="F:transmembrane signaling receptor activity"/>
    <property type="evidence" value="ECO:0007669"/>
    <property type="project" value="InterPro"/>
</dbReference>
<proteinExistence type="predicted"/>
<keyword evidence="6" id="KW-0732">Signal</keyword>
<evidence type="ECO:0000256" key="3">
    <source>
        <dbReference type="ARBA" id="ARBA00022448"/>
    </source>
</evidence>
<sequence>MKVSCHMNFKYYPLDVQDCLLDFASYAYTVDDIENPVQIKSGVDNSLPQFIIQNITTAHCSSITNTGNYSCLRVAFDLYRQIGYYLFHLYLPGAMLVMVSWVSFWLDPDAVPGRVTLGVTTLLTMATQASTVNNRLPPVSYIKAIDVWIGMCTCFLFGALIEFAIVTFLYNRQVARSKRLLKGDDSQRLILDDSFTRRNQNSRNDFIQYPILNRAMGKIARDAKAIDAFSRISFPVSFLLCNIVYWWCYTKERFQVNLDL</sequence>
<dbReference type="PROSITE" id="PS00236">
    <property type="entry name" value="NEUROTR_ION_CHANNEL"/>
    <property type="match status" value="1"/>
</dbReference>
<keyword evidence="4" id="KW-1003">Cell membrane</keyword>
<dbReference type="Gene3D" id="2.70.170.10">
    <property type="entry name" value="Neurotransmitter-gated ion-channel ligand-binding domain"/>
    <property type="match status" value="1"/>
</dbReference>
<evidence type="ECO:0000313" key="15">
    <source>
        <dbReference type="WBParaSite" id="ACRNAN_scaffold4943.g10948.t1"/>
    </source>
</evidence>
<keyword evidence="10" id="KW-0407">Ion channel</keyword>
<dbReference type="SUPFAM" id="SSF90112">
    <property type="entry name" value="Neurotransmitter-gated ion-channel transmembrane pore"/>
    <property type="match status" value="1"/>
</dbReference>
<evidence type="ECO:0000256" key="8">
    <source>
        <dbReference type="ARBA" id="ARBA00023065"/>
    </source>
</evidence>
<keyword evidence="8" id="KW-0406">Ion transport</keyword>
<comment type="subcellular location">
    <subcellularLocation>
        <location evidence="2">Cell membrane</location>
    </subcellularLocation>
    <subcellularLocation>
        <location evidence="1">Membrane</location>
        <topology evidence="1">Multi-pass membrane protein</topology>
    </subcellularLocation>
</comment>
<evidence type="ECO:0000256" key="11">
    <source>
        <dbReference type="SAM" id="Phobius"/>
    </source>
</evidence>
<dbReference type="InterPro" id="IPR006202">
    <property type="entry name" value="Neur_chan_lig-bd"/>
</dbReference>
<keyword evidence="3" id="KW-0813">Transport</keyword>
<dbReference type="InterPro" id="IPR038050">
    <property type="entry name" value="Neuro_actylchol_rec"/>
</dbReference>
<dbReference type="Pfam" id="PF02931">
    <property type="entry name" value="Neur_chan_LBD"/>
    <property type="match status" value="1"/>
</dbReference>
<dbReference type="Pfam" id="PF02932">
    <property type="entry name" value="Neur_chan_memb"/>
    <property type="match status" value="1"/>
</dbReference>
<evidence type="ECO:0000256" key="5">
    <source>
        <dbReference type="ARBA" id="ARBA00022692"/>
    </source>
</evidence>
<protein>
    <submittedName>
        <fullName evidence="15">Uncharacterized protein</fullName>
    </submittedName>
</protein>
<reference evidence="15" key="1">
    <citation type="submission" date="2022-11" db="UniProtKB">
        <authorList>
            <consortium name="WormBaseParasite"/>
        </authorList>
    </citation>
    <scope>IDENTIFICATION</scope>
</reference>
<dbReference type="GO" id="GO:0005230">
    <property type="term" value="F:extracellular ligand-gated monoatomic ion channel activity"/>
    <property type="evidence" value="ECO:0007669"/>
    <property type="project" value="InterPro"/>
</dbReference>
<dbReference type="InterPro" id="IPR006029">
    <property type="entry name" value="Neurotrans-gated_channel_TM"/>
</dbReference>
<dbReference type="InterPro" id="IPR006028">
    <property type="entry name" value="GABAA/Glycine_rcpt"/>
</dbReference>
<dbReference type="PRINTS" id="PR00253">
    <property type="entry name" value="GABAARECEPTR"/>
</dbReference>
<dbReference type="WBParaSite" id="ACRNAN_scaffold4943.g10948.t1">
    <property type="protein sequence ID" value="ACRNAN_scaffold4943.g10948.t1"/>
    <property type="gene ID" value="ACRNAN_scaffold4943.g10948"/>
</dbReference>
<name>A0A914E1B4_9BILA</name>
<evidence type="ECO:0000256" key="2">
    <source>
        <dbReference type="ARBA" id="ARBA00004236"/>
    </source>
</evidence>
<accession>A0A914E1B4</accession>
<dbReference type="InterPro" id="IPR036734">
    <property type="entry name" value="Neur_chan_lig-bd_sf"/>
</dbReference>
<evidence type="ECO:0000256" key="7">
    <source>
        <dbReference type="ARBA" id="ARBA00022989"/>
    </source>
</evidence>
<feature type="transmembrane region" description="Helical" evidence="11">
    <location>
        <begin position="228"/>
        <end position="247"/>
    </location>
</feature>
<evidence type="ECO:0000313" key="14">
    <source>
        <dbReference type="Proteomes" id="UP000887540"/>
    </source>
</evidence>
<dbReference type="SUPFAM" id="SSF63712">
    <property type="entry name" value="Nicotinic receptor ligand binding domain-like"/>
    <property type="match status" value="1"/>
</dbReference>